<dbReference type="Gene3D" id="3.40.50.1580">
    <property type="entry name" value="Nucleoside phosphorylase domain"/>
    <property type="match status" value="1"/>
</dbReference>
<feature type="binding site" evidence="5">
    <location>
        <position position="259"/>
    </location>
    <ligand>
        <name>(2E)-4-hydroxy-3-methylbut-2-enyl diphosphate</name>
        <dbReference type="ChEBI" id="CHEBI:128753"/>
    </ligand>
</feature>
<feature type="binding site" evidence="5">
    <location>
        <position position="226"/>
    </location>
    <ligand>
        <name>isopentenyl diphosphate</name>
        <dbReference type="ChEBI" id="CHEBI:128769"/>
    </ligand>
</feature>
<dbReference type="Proteomes" id="UP001569963">
    <property type="component" value="Unassembled WGS sequence"/>
</dbReference>
<keyword evidence="5" id="KW-0414">Isoprene biosynthesis</keyword>
<feature type="domain" description="Nucleoside phosphorylase" evidence="6">
    <location>
        <begin position="21"/>
        <end position="151"/>
    </location>
</feature>
<feature type="binding site" evidence="5">
    <location>
        <position position="309"/>
    </location>
    <ligand>
        <name>(2E)-4-hydroxy-3-methylbut-2-enyl diphosphate</name>
        <dbReference type="ChEBI" id="CHEBI:128753"/>
    </ligand>
</feature>
<dbReference type="Pfam" id="PF01048">
    <property type="entry name" value="PNP_UDP_1"/>
    <property type="match status" value="1"/>
</dbReference>
<dbReference type="CDD" id="cd13944">
    <property type="entry name" value="lytB_ispH"/>
    <property type="match status" value="1"/>
</dbReference>
<comment type="catalytic activity">
    <reaction evidence="5">
        <text>isopentenyl diphosphate + 2 oxidized [2Fe-2S]-[ferredoxin] + H2O = (2E)-4-hydroxy-3-methylbut-2-enyl diphosphate + 2 reduced [2Fe-2S]-[ferredoxin] + 2 H(+)</text>
        <dbReference type="Rhea" id="RHEA:24488"/>
        <dbReference type="Rhea" id="RHEA-COMP:10000"/>
        <dbReference type="Rhea" id="RHEA-COMP:10001"/>
        <dbReference type="ChEBI" id="CHEBI:15377"/>
        <dbReference type="ChEBI" id="CHEBI:15378"/>
        <dbReference type="ChEBI" id="CHEBI:33737"/>
        <dbReference type="ChEBI" id="CHEBI:33738"/>
        <dbReference type="ChEBI" id="CHEBI:128753"/>
        <dbReference type="ChEBI" id="CHEBI:128769"/>
        <dbReference type="EC" id="1.17.7.4"/>
    </reaction>
</comment>
<feature type="binding site" evidence="5">
    <location>
        <position position="406"/>
    </location>
    <ligand>
        <name>isopentenyl diphosphate</name>
        <dbReference type="ChEBI" id="CHEBI:128769"/>
    </ligand>
</feature>
<feature type="binding site" evidence="5">
    <location>
        <position position="405"/>
    </location>
    <ligand>
        <name>isopentenyl diphosphate</name>
        <dbReference type="ChEBI" id="CHEBI:128769"/>
    </ligand>
</feature>
<feature type="binding site" evidence="5">
    <location>
        <position position="407"/>
    </location>
    <ligand>
        <name>dimethylallyl diphosphate</name>
        <dbReference type="ChEBI" id="CHEBI:57623"/>
    </ligand>
</feature>
<evidence type="ECO:0000256" key="3">
    <source>
        <dbReference type="ARBA" id="ARBA00023004"/>
    </source>
</evidence>
<feature type="binding site" evidence="5">
    <location>
        <position position="406"/>
    </location>
    <ligand>
        <name>dimethylallyl diphosphate</name>
        <dbReference type="ChEBI" id="CHEBI:57623"/>
    </ligand>
</feature>
<comment type="similarity">
    <text evidence="5">Belongs to the IspH family.</text>
</comment>
<dbReference type="Gene3D" id="3.40.1010.20">
    <property type="entry name" value="4-hydroxy-3-methylbut-2-enyl diphosphate reductase, catalytic domain"/>
    <property type="match status" value="2"/>
</dbReference>
<dbReference type="InterPro" id="IPR003451">
    <property type="entry name" value="LytB/IspH"/>
</dbReference>
<dbReference type="GO" id="GO:0051745">
    <property type="term" value="F:4-hydroxy-3-methylbut-2-enyl diphosphate reductase activity"/>
    <property type="evidence" value="ECO:0007669"/>
    <property type="project" value="UniProtKB-EC"/>
</dbReference>
<protein>
    <recommendedName>
        <fullName evidence="5">4-hydroxy-3-methylbut-2-enyl diphosphate reductase</fullName>
        <shortName evidence="5">HMBPP reductase</shortName>
        <ecNumber evidence="5">1.17.7.4</ecNumber>
    </recommendedName>
</protein>
<feature type="binding site" evidence="5">
    <location>
        <position position="407"/>
    </location>
    <ligand>
        <name>isopentenyl diphosphate</name>
        <dbReference type="ChEBI" id="CHEBI:128769"/>
    </ligand>
</feature>
<name>A0ABV4QBB8_9ACTN</name>
<dbReference type="InterPro" id="IPR035994">
    <property type="entry name" value="Nucleoside_phosphorylase_sf"/>
</dbReference>
<dbReference type="PANTHER" id="PTHR30426:SF0">
    <property type="entry name" value="4-HYDROXY-3-METHYLBUT-2-ENYL DIPHOSPHATE REDUCTASE"/>
    <property type="match status" value="1"/>
</dbReference>
<accession>A0ABV4QBB8</accession>
<dbReference type="Pfam" id="PF02401">
    <property type="entry name" value="LYTB"/>
    <property type="match status" value="1"/>
</dbReference>
<feature type="binding site" evidence="5">
    <location>
        <position position="449"/>
    </location>
    <ligand>
        <name>isopentenyl diphosphate</name>
        <dbReference type="ChEBI" id="CHEBI:128769"/>
    </ligand>
</feature>
<feature type="binding site" evidence="5">
    <location>
        <position position="281"/>
    </location>
    <ligand>
        <name>[4Fe-4S] cluster</name>
        <dbReference type="ChEBI" id="CHEBI:49883"/>
    </ligand>
</feature>
<feature type="binding site" evidence="5">
    <location>
        <position position="197"/>
    </location>
    <ligand>
        <name>[4Fe-4S] cluster</name>
        <dbReference type="ChEBI" id="CHEBI:49883"/>
    </ligand>
</feature>
<dbReference type="EMBL" id="JAXCEI010000005">
    <property type="protein sequence ID" value="MFA1539956.1"/>
    <property type="molecule type" value="Genomic_DNA"/>
</dbReference>
<keyword evidence="2 5" id="KW-0479">Metal-binding</keyword>
<evidence type="ECO:0000313" key="7">
    <source>
        <dbReference type="EMBL" id="MFA1539956.1"/>
    </source>
</evidence>
<evidence type="ECO:0000313" key="8">
    <source>
        <dbReference type="Proteomes" id="UP001569963"/>
    </source>
</evidence>
<feature type="active site" description="Proton donor" evidence="5">
    <location>
        <position position="311"/>
    </location>
</feature>
<organism evidence="7 8">
    <name type="scientific">Actinomadura monticuli</name>
    <dbReference type="NCBI Taxonomy" id="3097367"/>
    <lineage>
        <taxon>Bacteria</taxon>
        <taxon>Bacillati</taxon>
        <taxon>Actinomycetota</taxon>
        <taxon>Actinomycetes</taxon>
        <taxon>Streptosporangiales</taxon>
        <taxon>Thermomonosporaceae</taxon>
        <taxon>Actinomadura</taxon>
    </lineage>
</organism>
<evidence type="ECO:0000256" key="5">
    <source>
        <dbReference type="HAMAP-Rule" id="MF_00191"/>
    </source>
</evidence>
<feature type="binding site" evidence="5">
    <location>
        <position position="449"/>
    </location>
    <ligand>
        <name>(2E)-4-hydroxy-3-methylbut-2-enyl diphosphate</name>
        <dbReference type="ChEBI" id="CHEBI:128753"/>
    </ligand>
</feature>
<evidence type="ECO:0000256" key="2">
    <source>
        <dbReference type="ARBA" id="ARBA00022723"/>
    </source>
</evidence>
<feature type="binding site" evidence="5">
    <location>
        <position position="309"/>
    </location>
    <ligand>
        <name>isopentenyl diphosphate</name>
        <dbReference type="ChEBI" id="CHEBI:128769"/>
    </ligand>
</feature>
<dbReference type="InterPro" id="IPR000845">
    <property type="entry name" value="Nucleoside_phosphorylase_d"/>
</dbReference>
<dbReference type="EC" id="1.17.7.4" evidence="5"/>
<dbReference type="Gene3D" id="3.40.50.11270">
    <property type="match status" value="1"/>
</dbReference>
<feature type="binding site" evidence="5">
    <location>
        <position position="449"/>
    </location>
    <ligand>
        <name>dimethylallyl diphosphate</name>
        <dbReference type="ChEBI" id="CHEBI:57623"/>
    </ligand>
</feature>
<reference evidence="7 8" key="1">
    <citation type="submission" date="2023-11" db="EMBL/GenBank/DDBJ databases">
        <title>Actinomadura monticuli sp. nov., isolated from volcanic ash.</title>
        <authorList>
            <person name="Lee S.D."/>
            <person name="Yang H."/>
            <person name="Kim I.S."/>
        </authorList>
    </citation>
    <scope>NUCLEOTIDE SEQUENCE [LARGE SCALE GENOMIC DNA]</scope>
    <source>
        <strain evidence="7 8">DLS-62</strain>
    </source>
</reference>
<feature type="binding site" evidence="5">
    <location>
        <position position="309"/>
    </location>
    <ligand>
        <name>dimethylallyl diphosphate</name>
        <dbReference type="ChEBI" id="CHEBI:57623"/>
    </ligand>
</feature>
<keyword evidence="1 5" id="KW-0004">4Fe-4S</keyword>
<dbReference type="SUPFAM" id="SSF53167">
    <property type="entry name" value="Purine and uridine phosphorylases"/>
    <property type="match status" value="1"/>
</dbReference>
<keyword evidence="4 5" id="KW-0411">Iron-sulfur</keyword>
<feature type="binding site" evidence="5">
    <location>
        <position position="405"/>
    </location>
    <ligand>
        <name>(2E)-4-hydroxy-3-methylbut-2-enyl diphosphate</name>
        <dbReference type="ChEBI" id="CHEBI:128753"/>
    </ligand>
</feature>
<keyword evidence="5 7" id="KW-0560">Oxidoreductase</keyword>
<comment type="pathway">
    <text evidence="5">Isoprenoid biosynthesis; isopentenyl diphosphate biosynthesis via DXP pathway; isopentenyl diphosphate from 1-deoxy-D-xylulose 5-phosphate: step 6/6.</text>
</comment>
<feature type="binding site" evidence="5">
    <location>
        <position position="405"/>
    </location>
    <ligand>
        <name>dimethylallyl diphosphate</name>
        <dbReference type="ChEBI" id="CHEBI:57623"/>
    </ligand>
</feature>
<evidence type="ECO:0000256" key="4">
    <source>
        <dbReference type="ARBA" id="ARBA00023014"/>
    </source>
</evidence>
<gene>
    <name evidence="5 7" type="primary">ispH</name>
    <name evidence="7" type="ORF">SM611_13545</name>
</gene>
<evidence type="ECO:0000259" key="6">
    <source>
        <dbReference type="Pfam" id="PF01048"/>
    </source>
</evidence>
<dbReference type="HAMAP" id="MF_00191">
    <property type="entry name" value="IspH"/>
    <property type="match status" value="1"/>
</dbReference>
<feature type="binding site" evidence="5">
    <location>
        <position position="347"/>
    </location>
    <ligand>
        <name>(2E)-4-hydroxy-3-methylbut-2-enyl diphosphate</name>
        <dbReference type="ChEBI" id="CHEBI:128753"/>
    </ligand>
</feature>
<feature type="binding site" evidence="5">
    <location>
        <position position="377"/>
    </location>
    <ligand>
        <name>[4Fe-4S] cluster</name>
        <dbReference type="ChEBI" id="CHEBI:49883"/>
    </ligand>
</feature>
<feature type="binding site" evidence="5">
    <location>
        <position position="259"/>
    </location>
    <ligand>
        <name>dimethylallyl diphosphate</name>
        <dbReference type="ChEBI" id="CHEBI:57623"/>
    </ligand>
</feature>
<comment type="cofactor">
    <cofactor evidence="5">
        <name>[4Fe-4S] cluster</name>
        <dbReference type="ChEBI" id="CHEBI:49883"/>
    </cofactor>
    <text evidence="5">Binds 1 [4Fe-4S] cluster per subunit.</text>
</comment>
<dbReference type="PANTHER" id="PTHR30426">
    <property type="entry name" value="4-HYDROXY-3-METHYLBUT-2-ENYL DIPHOSPHATE REDUCTASE"/>
    <property type="match status" value="1"/>
</dbReference>
<evidence type="ECO:0000256" key="1">
    <source>
        <dbReference type="ARBA" id="ARBA00022485"/>
    </source>
</evidence>
<comment type="pathway">
    <text evidence="5">Isoprenoid biosynthesis; dimethylallyl diphosphate biosynthesis; dimethylallyl diphosphate from (2E)-4-hydroxy-3-methylbutenyl diphosphate: step 1/1.</text>
</comment>
<keyword evidence="8" id="KW-1185">Reference proteome</keyword>
<feature type="binding site" evidence="5">
    <location>
        <position position="406"/>
    </location>
    <ligand>
        <name>(2E)-4-hydroxy-3-methylbut-2-enyl diphosphate</name>
        <dbReference type="ChEBI" id="CHEBI:128753"/>
    </ligand>
</feature>
<keyword evidence="3 5" id="KW-0408">Iron</keyword>
<proteinExistence type="inferred from homology"/>
<dbReference type="NCBIfam" id="TIGR00216">
    <property type="entry name" value="ispH_lytB"/>
    <property type="match status" value="1"/>
</dbReference>
<comment type="catalytic activity">
    <reaction evidence="5">
        <text>dimethylallyl diphosphate + 2 oxidized [2Fe-2S]-[ferredoxin] + H2O = (2E)-4-hydroxy-3-methylbut-2-enyl diphosphate + 2 reduced [2Fe-2S]-[ferredoxin] + 2 H(+)</text>
        <dbReference type="Rhea" id="RHEA:24825"/>
        <dbReference type="Rhea" id="RHEA-COMP:10000"/>
        <dbReference type="Rhea" id="RHEA-COMP:10001"/>
        <dbReference type="ChEBI" id="CHEBI:15377"/>
        <dbReference type="ChEBI" id="CHEBI:15378"/>
        <dbReference type="ChEBI" id="CHEBI:33737"/>
        <dbReference type="ChEBI" id="CHEBI:33738"/>
        <dbReference type="ChEBI" id="CHEBI:57623"/>
        <dbReference type="ChEBI" id="CHEBI:128753"/>
        <dbReference type="EC" id="1.17.7.4"/>
    </reaction>
</comment>
<comment type="caution">
    <text evidence="7">The sequence shown here is derived from an EMBL/GenBank/DDBJ whole genome shotgun (WGS) entry which is preliminary data.</text>
</comment>
<feature type="binding site" evidence="5">
    <location>
        <position position="259"/>
    </location>
    <ligand>
        <name>isopentenyl diphosphate</name>
        <dbReference type="ChEBI" id="CHEBI:128769"/>
    </ligand>
</feature>
<sequence>MTRLVVCAALAIEARAVGRDVVRTGMGPAKARAAAGRLPEYEALAVAGCGGALDARLRPGDLFVATEVRGPSGTVLCRSAEALAGLLERTTGATVHRGPLVTTDHIVSGAERASLAASGALVADMESSVLAEAAGDRPFAVVRAIVDTPGRPLVGPATLTGGTAALRRLRTVGPALREWADATGPRRVLLAGPRSFCAGVERAIEIVERALDLHGPPVYVRKQIVHNTHVVDDLARRGAVFVDELDEVPPGSVTVFSAHGVAPAVRDEAGRRGLRVVDATCPLVSKVHAEARRYAASGHLVALIGHAGHEEVEGTLGEAPSSTVLVETPDDVASLPAGRPVAYLTQTTLAADEAGEVAAAITGRFPDAVGPHTDDICYATTNRQRAVAGVARDSDLVLVVGSANSSNSRRLVEVAEAHGTPAVLIDGPADIPLGRLAGARVVGLTAGASAPPSVLDAVVDALRGLGPVDAEERTVTVETTEFTLPKEVRTQ</sequence>
<feature type="binding site" evidence="5">
    <location>
        <position position="226"/>
    </location>
    <ligand>
        <name>(2E)-4-hydroxy-3-methylbut-2-enyl diphosphate</name>
        <dbReference type="ChEBI" id="CHEBI:128753"/>
    </ligand>
</feature>
<dbReference type="RefSeq" id="WP_371949860.1">
    <property type="nucleotide sequence ID" value="NZ_JAXCEI010000005.1"/>
</dbReference>
<comment type="function">
    <text evidence="5">Catalyzes the conversion of 1-hydroxy-2-methyl-2-(E)-butenyl 4-diphosphate (HMBPP) into a mixture of isopentenyl diphosphate (IPP) and dimethylallyl diphosphate (DMAPP). Acts in the terminal step of the DOXP/MEP pathway for isoprenoid precursor biosynthesis.</text>
</comment>
<feature type="binding site" evidence="5">
    <location>
        <position position="226"/>
    </location>
    <ligand>
        <name>dimethylallyl diphosphate</name>
        <dbReference type="ChEBI" id="CHEBI:57623"/>
    </ligand>
</feature>
<feature type="binding site" evidence="5">
    <location>
        <position position="407"/>
    </location>
    <ligand>
        <name>(2E)-4-hydroxy-3-methylbut-2-enyl diphosphate</name>
        <dbReference type="ChEBI" id="CHEBI:128753"/>
    </ligand>
</feature>